<proteinExistence type="predicted"/>
<sequence>MDIYPARKYSREKHFGCPRNRQLDPNASGQPPNLPYPALGAYCALVL</sequence>
<reference evidence="1" key="1">
    <citation type="submission" date="2020-12" db="EMBL/GenBank/DDBJ databases">
        <title>WGS assembly of Carya illinoinensis cv. Pawnee.</title>
        <authorList>
            <person name="Platts A."/>
            <person name="Shu S."/>
            <person name="Wright S."/>
            <person name="Barry K."/>
            <person name="Edger P."/>
            <person name="Pires J.C."/>
            <person name="Schmutz J."/>
        </authorList>
    </citation>
    <scope>NUCLEOTIDE SEQUENCE</scope>
    <source>
        <tissue evidence="1">Leaf</tissue>
    </source>
</reference>
<gene>
    <name evidence="1" type="ORF">CIPAW_08G020500</name>
</gene>
<dbReference type="EMBL" id="CM031816">
    <property type="protein sequence ID" value="KAG6643930.1"/>
    <property type="molecule type" value="Genomic_DNA"/>
</dbReference>
<keyword evidence="2" id="KW-1185">Reference proteome</keyword>
<evidence type="ECO:0000313" key="2">
    <source>
        <dbReference type="Proteomes" id="UP000811609"/>
    </source>
</evidence>
<evidence type="ECO:0000313" key="1">
    <source>
        <dbReference type="EMBL" id="KAG6643930.1"/>
    </source>
</evidence>
<protein>
    <submittedName>
        <fullName evidence="1">Uncharacterized protein</fullName>
    </submittedName>
</protein>
<accession>A0A8T1PUD5</accession>
<comment type="caution">
    <text evidence="1">The sequence shown here is derived from an EMBL/GenBank/DDBJ whole genome shotgun (WGS) entry which is preliminary data.</text>
</comment>
<dbReference type="AlphaFoldDB" id="A0A8T1PUD5"/>
<organism evidence="1 2">
    <name type="scientific">Carya illinoinensis</name>
    <name type="common">Pecan</name>
    <dbReference type="NCBI Taxonomy" id="32201"/>
    <lineage>
        <taxon>Eukaryota</taxon>
        <taxon>Viridiplantae</taxon>
        <taxon>Streptophyta</taxon>
        <taxon>Embryophyta</taxon>
        <taxon>Tracheophyta</taxon>
        <taxon>Spermatophyta</taxon>
        <taxon>Magnoliopsida</taxon>
        <taxon>eudicotyledons</taxon>
        <taxon>Gunneridae</taxon>
        <taxon>Pentapetalae</taxon>
        <taxon>rosids</taxon>
        <taxon>fabids</taxon>
        <taxon>Fagales</taxon>
        <taxon>Juglandaceae</taxon>
        <taxon>Carya</taxon>
    </lineage>
</organism>
<dbReference type="Proteomes" id="UP000811609">
    <property type="component" value="Chromosome 8"/>
</dbReference>
<name>A0A8T1PUD5_CARIL</name>